<comment type="caution">
    <text evidence="7">The sequence shown here is derived from an EMBL/GenBank/DDBJ whole genome shotgun (WGS) entry which is preliminary data.</text>
</comment>
<dbReference type="InterPro" id="IPR020845">
    <property type="entry name" value="AMP-binding_CS"/>
</dbReference>
<dbReference type="FunFam" id="3.30.300.30:FF:000008">
    <property type="entry name" value="2,3-dihydroxybenzoate-AMP ligase"/>
    <property type="match status" value="1"/>
</dbReference>
<accession>A0AAE4U4K1</accession>
<dbReference type="GO" id="GO:0016405">
    <property type="term" value="F:CoA-ligase activity"/>
    <property type="evidence" value="ECO:0007669"/>
    <property type="project" value="TreeGrafter"/>
</dbReference>
<dbReference type="SUPFAM" id="SSF56801">
    <property type="entry name" value="Acetyl-CoA synthetase-like"/>
    <property type="match status" value="1"/>
</dbReference>
<reference evidence="7 8" key="1">
    <citation type="submission" date="2023-10" db="EMBL/GenBank/DDBJ databases">
        <title>Development of a sustainable strategy for remediation of hydrocarbon-contaminated territories based on the waste exchange concept.</title>
        <authorList>
            <person name="Krivoruchko A."/>
        </authorList>
    </citation>
    <scope>NUCLEOTIDE SEQUENCE</scope>
    <source>
        <strain evidence="6 8">IEGM 1266</strain>
        <strain evidence="7">IEGM 1279</strain>
    </source>
</reference>
<evidence type="ECO:0000313" key="9">
    <source>
        <dbReference type="Proteomes" id="UP001185922"/>
    </source>
</evidence>
<evidence type="ECO:0000259" key="5">
    <source>
        <dbReference type="Pfam" id="PF13193"/>
    </source>
</evidence>
<feature type="region of interest" description="Disordered" evidence="3">
    <location>
        <begin position="492"/>
        <end position="523"/>
    </location>
</feature>
<dbReference type="RefSeq" id="WP_024499641.1">
    <property type="nucleotide sequence ID" value="NZ_CP091855.1"/>
</dbReference>
<dbReference type="GeneID" id="77169975"/>
<dbReference type="InterPro" id="IPR042099">
    <property type="entry name" value="ANL_N_sf"/>
</dbReference>
<evidence type="ECO:0000259" key="4">
    <source>
        <dbReference type="Pfam" id="PF00501"/>
    </source>
</evidence>
<dbReference type="EMBL" id="JAWLKI010000010">
    <property type="protein sequence ID" value="MDV6307756.1"/>
    <property type="molecule type" value="Genomic_DNA"/>
</dbReference>
<gene>
    <name evidence="6" type="ORF">R3P94_10580</name>
    <name evidence="7" type="ORF">R3Q15_05745</name>
</gene>
<evidence type="ECO:0000256" key="2">
    <source>
        <dbReference type="ARBA" id="ARBA00022598"/>
    </source>
</evidence>
<dbReference type="PROSITE" id="PS00455">
    <property type="entry name" value="AMP_BINDING"/>
    <property type="match status" value="1"/>
</dbReference>
<evidence type="ECO:0000256" key="3">
    <source>
        <dbReference type="SAM" id="MobiDB-lite"/>
    </source>
</evidence>
<evidence type="ECO:0000313" key="8">
    <source>
        <dbReference type="Proteomes" id="UP001185779"/>
    </source>
</evidence>
<dbReference type="Pfam" id="PF00501">
    <property type="entry name" value="AMP-binding"/>
    <property type="match status" value="1"/>
</dbReference>
<evidence type="ECO:0000313" key="6">
    <source>
        <dbReference type="EMBL" id="MDV6307756.1"/>
    </source>
</evidence>
<dbReference type="PANTHER" id="PTHR24096:SF323">
    <property type="entry name" value="BLR3536 PROTEIN"/>
    <property type="match status" value="1"/>
</dbReference>
<dbReference type="InterPro" id="IPR025110">
    <property type="entry name" value="AMP-bd_C"/>
</dbReference>
<feature type="compositionally biased region" description="Polar residues" evidence="3">
    <location>
        <begin position="506"/>
        <end position="523"/>
    </location>
</feature>
<dbReference type="EMBL" id="JAWLKH010000004">
    <property type="protein sequence ID" value="MDV6311400.1"/>
    <property type="molecule type" value="Genomic_DNA"/>
</dbReference>
<feature type="domain" description="AMP-dependent synthetase/ligase" evidence="4">
    <location>
        <begin position="7"/>
        <end position="357"/>
    </location>
</feature>
<name>A0AAE4U4K1_9ACTN</name>
<dbReference type="InterPro" id="IPR000873">
    <property type="entry name" value="AMP-dep_synth/lig_dom"/>
</dbReference>
<dbReference type="Proteomes" id="UP001185779">
    <property type="component" value="Unassembled WGS sequence"/>
</dbReference>
<dbReference type="Gene3D" id="3.30.300.30">
    <property type="match status" value="1"/>
</dbReference>
<dbReference type="Gene3D" id="3.40.50.12780">
    <property type="entry name" value="N-terminal domain of ligase-like"/>
    <property type="match status" value="1"/>
</dbReference>
<protein>
    <submittedName>
        <fullName evidence="7">AMP-binding protein</fullName>
    </submittedName>
</protein>
<dbReference type="InterPro" id="IPR045851">
    <property type="entry name" value="AMP-bd_C_sf"/>
</dbReference>
<feature type="domain" description="AMP-binding enzyme C-terminal" evidence="5">
    <location>
        <begin position="407"/>
        <end position="482"/>
    </location>
</feature>
<evidence type="ECO:0000256" key="1">
    <source>
        <dbReference type="ARBA" id="ARBA00006432"/>
    </source>
</evidence>
<dbReference type="Pfam" id="PF13193">
    <property type="entry name" value="AMP-binding_C"/>
    <property type="match status" value="1"/>
</dbReference>
<dbReference type="AlphaFoldDB" id="A0AAE4U4K1"/>
<sequence>MYPPSTVRDRPEAIAYVMAGSGERITYAELDRRSNQLARFWQSRGVGPGGSVVLVMENNLAWPVAVAAGMRSGLYVTPVNWHLKPAELAALISEDRPAAIVTSVALAEQVVAAVGGTTDEHPVIVCADGAAEGCVEWDTALADQSTDPLETELLGARVLYSGGTTGRPKRFAQPLLGIHPSEAPRRHSGLVDKLGVGSDSVLLSPAPNYHAAPFTFQLITLAAGGTVVCMERFDAAGAMRAIVDYGVTHSQWVPTMLVRLLRLPDRESIALSPRHQVAFTSGAPCPPHVKTAIFDWWGPILHEYYGASEGYGHTYISPLEAQSHPGSVGRPLGAARVHITDADGADVDPGEQGTVCFEATAGSGDASRPALKQMGDIGYLDDEGFLYLVGRRGFMIISGGVNIYPEEIETALMAHPAVADVAVVGVPDAEFGESVKAVVEVRPGAVVTEAELIDHAREHLAHFKAPRSVEFTTDLPRLPTGKLDKRTLVDRFATADEGAGPGSSKFPDSQQLPSPSTFQGEKV</sequence>
<keyword evidence="2" id="KW-0436">Ligase</keyword>
<keyword evidence="8" id="KW-1185">Reference proteome</keyword>
<dbReference type="Proteomes" id="UP001185922">
    <property type="component" value="Unassembled WGS sequence"/>
</dbReference>
<dbReference type="PANTHER" id="PTHR24096">
    <property type="entry name" value="LONG-CHAIN-FATTY-ACID--COA LIGASE"/>
    <property type="match status" value="1"/>
</dbReference>
<proteinExistence type="inferred from homology"/>
<evidence type="ECO:0000313" key="7">
    <source>
        <dbReference type="EMBL" id="MDV6311400.1"/>
    </source>
</evidence>
<organism evidence="7 9">
    <name type="scientific">Gordonia amicalis</name>
    <dbReference type="NCBI Taxonomy" id="89053"/>
    <lineage>
        <taxon>Bacteria</taxon>
        <taxon>Bacillati</taxon>
        <taxon>Actinomycetota</taxon>
        <taxon>Actinomycetes</taxon>
        <taxon>Mycobacteriales</taxon>
        <taxon>Gordoniaceae</taxon>
        <taxon>Gordonia</taxon>
    </lineage>
</organism>
<comment type="similarity">
    <text evidence="1">Belongs to the ATP-dependent AMP-binding enzyme family.</text>
</comment>